<name>A0A4Q9WMH6_STAHO</name>
<dbReference type="AlphaFoldDB" id="A0A4Q9WMH6"/>
<reference evidence="1 2" key="1">
    <citation type="submission" date="2022-06" db="EMBL/GenBank/DDBJ databases">
        <title>Staphylococcus hominis ShoR14 genome sequence.</title>
        <authorList>
            <person name="Yeo C.C."/>
            <person name="Chew C.H."/>
            <person name="Che Hamzah A.M."/>
            <person name="Al-Trad E.I."/>
        </authorList>
    </citation>
    <scope>NUCLEOTIDE SEQUENCE [LARGE SCALE GENOMIC DNA]</scope>
    <source>
        <strain evidence="1 2">ShoR14</strain>
    </source>
</reference>
<accession>A0A4Q9WMH6</accession>
<proteinExistence type="predicted"/>
<gene>
    <name evidence="1" type="ORF">J7T32_008195</name>
</gene>
<sequence>MLHKYWLPLTIITIIVSLISIKGFPIALGALYLPVLFKVIQLQLNLSKDLIDNATAHPFIKSNQKGIMISVICILIVTGILAYTLNDFYRSLGGVLGMLVKISPVTLVISAILYIISAISVVKAVKYKYE</sequence>
<keyword evidence="2" id="KW-1185">Reference proteome</keyword>
<organism evidence="1 2">
    <name type="scientific">Staphylococcus hominis</name>
    <dbReference type="NCBI Taxonomy" id="1290"/>
    <lineage>
        <taxon>Bacteria</taxon>
        <taxon>Bacillati</taxon>
        <taxon>Bacillota</taxon>
        <taxon>Bacilli</taxon>
        <taxon>Bacillales</taxon>
        <taxon>Staphylococcaceae</taxon>
        <taxon>Staphylococcus</taxon>
    </lineage>
</organism>
<protein>
    <submittedName>
        <fullName evidence="1">Uncharacterized protein</fullName>
    </submittedName>
</protein>
<dbReference type="EMBL" id="JAGHKT020000011">
    <property type="protein sequence ID" value="MCM5672726.1"/>
    <property type="molecule type" value="Genomic_DNA"/>
</dbReference>
<dbReference type="RefSeq" id="WP_017176398.1">
    <property type="nucleotide sequence ID" value="NZ_CABMJU010000021.1"/>
</dbReference>
<comment type="caution">
    <text evidence="1">The sequence shown here is derived from an EMBL/GenBank/DDBJ whole genome shotgun (WGS) entry which is preliminary data.</text>
</comment>
<dbReference type="Proteomes" id="UP000665944">
    <property type="component" value="Unassembled WGS sequence"/>
</dbReference>
<evidence type="ECO:0000313" key="2">
    <source>
        <dbReference type="Proteomes" id="UP000665944"/>
    </source>
</evidence>
<evidence type="ECO:0000313" key="1">
    <source>
        <dbReference type="EMBL" id="MCM5672726.1"/>
    </source>
</evidence>